<protein>
    <submittedName>
        <fullName evidence="2">Uncharacterized protein</fullName>
    </submittedName>
</protein>
<dbReference type="RefSeq" id="WP_066381580.1">
    <property type="nucleotide sequence ID" value="NZ_LTAZ01000004.1"/>
</dbReference>
<gene>
    <name evidence="2" type="ORF">HAPAU_17800</name>
</gene>
<reference evidence="2 3" key="1">
    <citation type="submission" date="2016-02" db="EMBL/GenBank/DDBJ databases">
        <title>Genome sequence of Halalkalicoccus paucihalophilus DSM 24557.</title>
        <authorList>
            <person name="Poehlein A."/>
            <person name="Daniel R."/>
        </authorList>
    </citation>
    <scope>NUCLEOTIDE SEQUENCE [LARGE SCALE GENOMIC DNA]</scope>
    <source>
        <strain evidence="2 3">DSM 24557</strain>
    </source>
</reference>
<accession>A0A151AGH7</accession>
<evidence type="ECO:0000256" key="1">
    <source>
        <dbReference type="SAM" id="MobiDB-lite"/>
    </source>
</evidence>
<proteinExistence type="predicted"/>
<dbReference type="Pfam" id="PF26048">
    <property type="entry name" value="RHH_11"/>
    <property type="match status" value="1"/>
</dbReference>
<dbReference type="AlphaFoldDB" id="A0A151AGH7"/>
<comment type="caution">
    <text evidence="2">The sequence shown here is derived from an EMBL/GenBank/DDBJ whole genome shotgun (WGS) entry which is preliminary data.</text>
</comment>
<keyword evidence="3" id="KW-1185">Reference proteome</keyword>
<dbReference type="Proteomes" id="UP000075321">
    <property type="component" value="Unassembled WGS sequence"/>
</dbReference>
<feature type="compositionally biased region" description="Basic and acidic residues" evidence="1">
    <location>
        <begin position="99"/>
        <end position="108"/>
    </location>
</feature>
<evidence type="ECO:0000313" key="3">
    <source>
        <dbReference type="Proteomes" id="UP000075321"/>
    </source>
</evidence>
<evidence type="ECO:0000313" key="2">
    <source>
        <dbReference type="EMBL" id="KYH26680.1"/>
    </source>
</evidence>
<dbReference type="InterPro" id="IPR058893">
    <property type="entry name" value="RHH-containing"/>
</dbReference>
<organism evidence="2 3">
    <name type="scientific">Halalkalicoccus paucihalophilus</name>
    <dbReference type="NCBI Taxonomy" id="1008153"/>
    <lineage>
        <taxon>Archaea</taxon>
        <taxon>Methanobacteriati</taxon>
        <taxon>Methanobacteriota</taxon>
        <taxon>Stenosarchaea group</taxon>
        <taxon>Halobacteria</taxon>
        <taxon>Halobacteriales</taxon>
        <taxon>Halococcaceae</taxon>
        <taxon>Halalkalicoccus</taxon>
    </lineage>
</organism>
<dbReference type="PATRIC" id="fig|1008153.3.peg.1811"/>
<dbReference type="OrthoDB" id="297731at2157"/>
<dbReference type="EMBL" id="LTAZ01000004">
    <property type="protein sequence ID" value="KYH26680.1"/>
    <property type="molecule type" value="Genomic_DNA"/>
</dbReference>
<name>A0A151AGH7_9EURY</name>
<feature type="region of interest" description="Disordered" evidence="1">
    <location>
        <begin position="89"/>
        <end position="108"/>
    </location>
</feature>
<sequence length="108" mass="12153">MSLDELTTDVESTYADLDDELLVSLDSQTKNELSLLSAALGPETTADLVRRAVHLLFQSTTDTGQLDFHLRQGYDVTYDEYLSGMTYEEMSGGISPSQSDDKERRYQF</sequence>